<evidence type="ECO:0000313" key="2">
    <source>
        <dbReference type="EnsemblPlants" id="cds.evm.model.04.726"/>
    </source>
</evidence>
<dbReference type="CDD" id="cd06222">
    <property type="entry name" value="RNase_H_like"/>
    <property type="match status" value="1"/>
</dbReference>
<dbReference type="GO" id="GO:0003676">
    <property type="term" value="F:nucleic acid binding"/>
    <property type="evidence" value="ECO:0007669"/>
    <property type="project" value="InterPro"/>
</dbReference>
<protein>
    <recommendedName>
        <fullName evidence="1">Reverse transcriptase domain-containing protein</fullName>
    </recommendedName>
</protein>
<evidence type="ECO:0000313" key="3">
    <source>
        <dbReference type="Proteomes" id="UP000596661"/>
    </source>
</evidence>
<dbReference type="Proteomes" id="UP000596661">
    <property type="component" value="Chromosome 4"/>
</dbReference>
<dbReference type="InterPro" id="IPR026960">
    <property type="entry name" value="RVT-Znf"/>
</dbReference>
<dbReference type="InterPro" id="IPR000477">
    <property type="entry name" value="RT_dom"/>
</dbReference>
<evidence type="ECO:0000259" key="1">
    <source>
        <dbReference type="PROSITE" id="PS50878"/>
    </source>
</evidence>
<sequence length="1002" mass="113985">MITVEGHRPFRFTGIYGEPNRSQRRQTWVLLRTRFARSVAPWCIMGDFNHVLHQCEKRGGNPYPTWLIEGFQEVVQQCGLCDLDMLGRLFTWEKSRDTPNWIEARLDRAMANNDSNYHVAAAPVRTFKFENYWTSHQDCEKIIHDSWCSMGGVSIAQKINHCGQMMPEGMQNTNIVLIPKKKNPDQMSELRPISLCNVIAKVITKVLANTMKGLMAEIISVNQSAFIPDYLITDNIMVSFEILHYLKRKQSGKDGYMALKLDLSKAYDRVDWHFLCAMLGRMGFTEKWIRLIYGCLSTVQYNIVSSGYTLGPIVPSRGLRQEDPISPYLFLICAEGLSTLIRRYEEKKWLHGCKVANGAPIVSHMLFADDSLLYCKATNEEVFYISKLLQTFAEASGQRVNFEKSTVFFSSNTHTPMREVICQRLGIQEANENSKYLGLPSTIGRNKKVVFNFLTDKAQKRIQSWDNKFLSRAGKEVLIKSVVQALPTCTMNVFLIPIGICQDIERAISKFWWRSNSNKGIHWVSWDKLSKHKSDGGMGFRNYRDFNLALLAKQGWRLLTCGDSLVGKIFKARYYANGNFLTATLGSNSSYIWRSILESQGVIRSAARRVVGNGSQASILKDLWLIDDENPFVESQHPGLVGKMVNSLMKVGEFEWDDEVLLVWKIPLANTGINVDWYWCKEANGDFTVISAYVLLQQAKTSNSQPSNSGFWLKLWELKLPPKVKDFLWRVCTNSLPTKFQLSTKHVPIDTVCPLCMAAPETALHVLVRCVFAQQCWRQTRVPTVGTAAMTFSSWNDLVRNSKQPTYEEVLLLAKINFIDWYNAQKEDMDASNNANRNWIEHWTPPAFNQIKINVDGALFAHEKRYGLGLVSRSSDGAIIQEKTMNKVGTFQAHEVEAIGIKEALSWIKDMGWANVIVESDCLRVINDLENNKFMASPYFHIISDCKALLADVSNVSFQFVKRFANKVAHVLGRSSLIEADCIFSRDTLPTVIASLVLEDLN</sequence>
<dbReference type="SUPFAM" id="SSF56219">
    <property type="entry name" value="DNase I-like"/>
    <property type="match status" value="1"/>
</dbReference>
<feature type="domain" description="Reverse transcriptase" evidence="1">
    <location>
        <begin position="159"/>
        <end position="441"/>
    </location>
</feature>
<dbReference type="EnsemblPlants" id="evm.model.04.726">
    <property type="protein sequence ID" value="cds.evm.model.04.726"/>
    <property type="gene ID" value="evm.TU.04.726"/>
</dbReference>
<dbReference type="PROSITE" id="PS50878">
    <property type="entry name" value="RT_POL"/>
    <property type="match status" value="1"/>
</dbReference>
<dbReference type="PANTHER" id="PTHR33116:SF86">
    <property type="entry name" value="REVERSE TRANSCRIPTASE DOMAIN-CONTAINING PROTEIN"/>
    <property type="match status" value="1"/>
</dbReference>
<keyword evidence="3" id="KW-1185">Reference proteome</keyword>
<dbReference type="InterPro" id="IPR043502">
    <property type="entry name" value="DNA/RNA_pol_sf"/>
</dbReference>
<dbReference type="InterPro" id="IPR036397">
    <property type="entry name" value="RNaseH_sf"/>
</dbReference>
<dbReference type="PANTHER" id="PTHR33116">
    <property type="entry name" value="REVERSE TRANSCRIPTASE ZINC-BINDING DOMAIN-CONTAINING PROTEIN-RELATED-RELATED"/>
    <property type="match status" value="1"/>
</dbReference>
<dbReference type="SUPFAM" id="SSF53098">
    <property type="entry name" value="Ribonuclease H-like"/>
    <property type="match status" value="1"/>
</dbReference>
<dbReference type="InterPro" id="IPR044730">
    <property type="entry name" value="RNase_H-like_dom_plant"/>
</dbReference>
<dbReference type="Pfam" id="PF13456">
    <property type="entry name" value="RVT_3"/>
    <property type="match status" value="1"/>
</dbReference>
<dbReference type="Gramene" id="evm.model.04.726">
    <property type="protein sequence ID" value="cds.evm.model.04.726"/>
    <property type="gene ID" value="evm.TU.04.726"/>
</dbReference>
<organism evidence="2 3">
    <name type="scientific">Cannabis sativa</name>
    <name type="common">Hemp</name>
    <name type="synonym">Marijuana</name>
    <dbReference type="NCBI Taxonomy" id="3483"/>
    <lineage>
        <taxon>Eukaryota</taxon>
        <taxon>Viridiplantae</taxon>
        <taxon>Streptophyta</taxon>
        <taxon>Embryophyta</taxon>
        <taxon>Tracheophyta</taxon>
        <taxon>Spermatophyta</taxon>
        <taxon>Magnoliopsida</taxon>
        <taxon>eudicotyledons</taxon>
        <taxon>Gunneridae</taxon>
        <taxon>Pentapetalae</taxon>
        <taxon>rosids</taxon>
        <taxon>fabids</taxon>
        <taxon>Rosales</taxon>
        <taxon>Cannabaceae</taxon>
        <taxon>Cannabis</taxon>
    </lineage>
</organism>
<dbReference type="CDD" id="cd01650">
    <property type="entry name" value="RT_nLTR_like"/>
    <property type="match status" value="1"/>
</dbReference>
<accession>A0A803PII9</accession>
<dbReference type="InterPro" id="IPR002156">
    <property type="entry name" value="RNaseH_domain"/>
</dbReference>
<dbReference type="Pfam" id="PF13966">
    <property type="entry name" value="zf-RVT"/>
    <property type="match status" value="1"/>
</dbReference>
<dbReference type="SUPFAM" id="SSF56672">
    <property type="entry name" value="DNA/RNA polymerases"/>
    <property type="match status" value="1"/>
</dbReference>
<reference evidence="2" key="1">
    <citation type="submission" date="2018-11" db="EMBL/GenBank/DDBJ databases">
        <authorList>
            <person name="Grassa J C."/>
        </authorList>
    </citation>
    <scope>NUCLEOTIDE SEQUENCE [LARGE SCALE GENOMIC DNA]</scope>
</reference>
<name>A0A803PII9_CANSA</name>
<reference evidence="2" key="2">
    <citation type="submission" date="2021-03" db="UniProtKB">
        <authorList>
            <consortium name="EnsemblPlants"/>
        </authorList>
    </citation>
    <scope>IDENTIFICATION</scope>
</reference>
<proteinExistence type="predicted"/>
<dbReference type="InterPro" id="IPR012337">
    <property type="entry name" value="RNaseH-like_sf"/>
</dbReference>
<dbReference type="Pfam" id="PF00078">
    <property type="entry name" value="RVT_1"/>
    <property type="match status" value="1"/>
</dbReference>
<dbReference type="AlphaFoldDB" id="A0A803PII9"/>
<dbReference type="InterPro" id="IPR036691">
    <property type="entry name" value="Endo/exonu/phosph_ase_sf"/>
</dbReference>
<dbReference type="Gene3D" id="3.30.420.10">
    <property type="entry name" value="Ribonuclease H-like superfamily/Ribonuclease H"/>
    <property type="match status" value="1"/>
</dbReference>
<dbReference type="EMBL" id="UZAU01000366">
    <property type="status" value="NOT_ANNOTATED_CDS"/>
    <property type="molecule type" value="Genomic_DNA"/>
</dbReference>
<dbReference type="Gene3D" id="3.60.10.10">
    <property type="entry name" value="Endonuclease/exonuclease/phosphatase"/>
    <property type="match status" value="1"/>
</dbReference>
<dbReference type="GO" id="GO:0004523">
    <property type="term" value="F:RNA-DNA hybrid ribonuclease activity"/>
    <property type="evidence" value="ECO:0007669"/>
    <property type="project" value="InterPro"/>
</dbReference>